<reference evidence="6" key="1">
    <citation type="submission" date="2019-06" db="EMBL/GenBank/DDBJ databases">
        <authorList>
            <person name="Zheng W."/>
        </authorList>
    </citation>
    <scope>NUCLEOTIDE SEQUENCE</scope>
    <source>
        <strain evidence="6">QDHG01</strain>
    </source>
</reference>
<protein>
    <recommendedName>
        <fullName evidence="5">USP domain-containing protein</fullName>
    </recommendedName>
</protein>
<dbReference type="PANTHER" id="PTHR24006">
    <property type="entry name" value="UBIQUITIN CARBOXYL-TERMINAL HYDROLASE"/>
    <property type="match status" value="1"/>
</dbReference>
<sequence length="2627" mass="307364">MIQLIKSYNMETPSGSASSNKYLLAKNYNVMQNEYVLNSYIDAKDTVNHWCVGQVVDVIDNQISVHFEGWSSRYDEKIKKNSQRIAPFRRHTEGYTGQKKNTLRDFKFSPVNHSVMRQKVRDIISGDFKGTFFEKPRDVTQFIRGELFFYVDSLMSVFQTSSVEEVKPIFEFITNEVYALVFKWIEIFPEYLASFQEGLHHNQLYLVSHEVAIAQCGNELFGMLEKCFGRCYRSQRFFQKYSTEYITTEGENNFAAKDKVKLNALQASFINAFGNQKGFEKLLAFINFDIKDSKDKLVKGCPFQLVMRALSGFQSMFDFTESEFSQNFAQSVCVSITTRLDNLQESEIKELEKDILHEVIMVFNKYMLIINSPQDADMAAELRELQVAEKYLKCPFFEKRVRGINEFKEIYFKVMNASVKQRSNPEQFEVTKWLTAPKYCEWLLEHRIIEFIFEQNPHVELIKRSAEVLRLLSQDERYLTNELVDLLWVCCSEKHEDIIRSTLDLVQDLALSMPLERLSYLGSKIRSIKTEDFDEKMVHFLKNYTLNTMRNIRRLRAQSETKGGVISGIMGKRKEGVKIDEGKYVDLILFWQIFQDSNKVSQKVKDLALNSLIEILQEQNEKESKDSYIFLALENIKAHQTFYSSLTFLRKVLNTYPLESQIKYRTQSGTQLTVQVVLHEIDKKLPLFDNILANLFEYMRTEGKGEKQGYASHEDFILAITGFIEFVLLNSKIPLTFDNVEKMFTMMVSKGFTEFESNCLFELITKENEQAKGRERRFLLDDIVRKEVFQKIFCNAKYLNFEKINLQGFNCFKRLFLIVNEEEKTLELQKVGDERVTVLNLNNLQGLDSLWSIAIMSENGKVKEQCRDFLVDLYLKIKIKSQQQKKLSNDIFTNRFFAHFENASDRPDHQLNCLNLIKTFIIRFDGDHILEEDMSQFPPAELKIIQVTLNPDKASNTVRAHPSQKLWQVKRKMASAFKMKMSEFYIKTKQGPLGEEVYDEQLKEYKIDQLHIVRYPKDEMEKEFPRYIIGNNRKYLNLFLELFKDGREDTKREVLSLLDLLPINIDVRSYIRDSIQKKMDPTGGQPISQAEWKKLFIFPQLIDPSIQGGAGKATDYAYCLYYMMALEDLTLPKKDQPTPEQNQQEIQTKQEFSVRLLQTGGFQFLFEVFLALDKRGLEKDIIRTRLLQIIVKIVYSMFSIKHVSAFKVAITTEHIKALINENLSIVENYLISVTQQLGMALTLEEQMAMLKSGSIRPIAREYYLFSNSFSFISRALLYNHQLIVSTLYEYPNFQNILRQSLIDLDIKMIQESISAVIQEVSVKLDADTTLDMKPSFFFMRLFINDCLEYSLKTQKQEKTRKFFEVINEIFNKTEVYKELPMIKPVPNLVKELSEMIHLRQIKEISARDEDVPLQGLFSLLKNIFQKLPEVRDTQFANKNEFLKYLIHDCLFHKETRGQLIQKAKAMPPKCKNNATRERCLELLNELCIQNTEGIQILIRYLKEHISETFWRTPRRSDWQITVHQQERSLTGFVGLKNIGCICYMNSIMQQLFMIPTFRKAILEVEDSNFGKGISGAAVAESEDDNMLHQLKMIFGGLMEMEKQYYNPKKFCSAFKDIDGQPIDPMVQKDVDEFFNMAMDRVENLVKGKKEDKVIKNLFQGVLANEFICKGCPHYSEREEPFMTMQLQVKNKHSIKESLEAFVEGEMLEGDNAYMCEKCEKKVATLKRCCIKRMPNVLFLVLKRFEFNFDTMTKFKINDYCEFPMQINMQEYSQEGLAKKDLHKMMEEKNLTMEDLSEEQRAILEKDIPSKYYDYNLRGTVVHIGTAEQGHYISYIQDRENQNPSQPNKWYEFNDHLVREFDPEDIAYETFGGEDETFMNNINLQQMQGAGYNEQMLHAMKQLKTKIKNAYILIYEREEAIDLERFNEYMDDPNVNTNKSDISTRFDQCKLPKTTSAQIQIPPTIHDFILEKNKKFWLSKFIFNKNYIESVLNIFQNIEIQEENDYAGARSSDLQNKSGDQFEIFKFLTTFFLTTVIRAKERRIVPQYMLLIKKALRRNISLCVWLLETFSNQDLIKEFLLDCPIPDMKRFVAGLLRTAMEKVYPFEHESILRYSAAFDTSSLDYVLQTQGALAKSKVIDNKIQNSKGSSDLVHSGPCPNLNLVTLSHHNEKLPILVLMINSFIHLSVSTHFFIYRTLAGQFYQTFAHFSEIGEAARLYLLKTRTVGRMLEVFQYGSQGNKDKPTITEKFRSQTLSQIPLFILDKDLYMHFNLEKAEFKMSPLERKQILSDATSPYIFLLYTVSKLSRSCLFQKDSGLNPCANDLINFQLDPDEINMLVAHDYQLMWDLCEHKVVRNAVADMYAHLSFENKEFSIQFIQTCLNGLVKRSWDSMKLYERSLIKMLLLKDQFQLERIKKIFTGIIEVMKLIVGFYKEMDQMIEIVYKMLQKSALAVEYLSKNPTLIRYIEQWCKENPHIPLNQSKMKVFKQGSISWSSLKGQVINQQVIDKMAVYTKERTQKILSLLTKETPTNEAGYDSDEDFYHYPFKLKERVDFMDQQLNCHTGTIEFALEEMVLCQSEILQQGQKPVSTWIATEQDKIAAVNTLTLLNEKGRWYNFYKKLLDSLQQ</sequence>
<keyword evidence="2" id="KW-0833">Ubl conjugation pathway</keyword>
<dbReference type="GO" id="GO:0005829">
    <property type="term" value="C:cytosol"/>
    <property type="evidence" value="ECO:0007669"/>
    <property type="project" value="TreeGrafter"/>
</dbReference>
<comment type="caution">
    <text evidence="6">The sequence shown here is derived from an EMBL/GenBank/DDBJ whole genome shotgun (WGS) entry which is preliminary data.</text>
</comment>
<dbReference type="InterPro" id="IPR018200">
    <property type="entry name" value="USP_CS"/>
</dbReference>
<dbReference type="Gene3D" id="3.90.70.10">
    <property type="entry name" value="Cysteine proteinases"/>
    <property type="match status" value="1"/>
</dbReference>
<accession>A0A8J8P655</accession>
<keyword evidence="4" id="KW-0175">Coiled coil</keyword>
<dbReference type="PROSITE" id="PS50235">
    <property type="entry name" value="USP_3"/>
    <property type="match status" value="1"/>
</dbReference>
<evidence type="ECO:0000256" key="2">
    <source>
        <dbReference type="ARBA" id="ARBA00022786"/>
    </source>
</evidence>
<dbReference type="OrthoDB" id="289038at2759"/>
<dbReference type="GO" id="GO:0006508">
    <property type="term" value="P:proteolysis"/>
    <property type="evidence" value="ECO:0007669"/>
    <property type="project" value="UniProtKB-KW"/>
</dbReference>
<name>A0A8J8P655_HALGN</name>
<dbReference type="InterPro" id="IPR038765">
    <property type="entry name" value="Papain-like_cys_pep_sf"/>
</dbReference>
<dbReference type="Pfam" id="PF25010">
    <property type="entry name" value="ARM_UBP24_USP9X-Y"/>
    <property type="match status" value="2"/>
</dbReference>
<evidence type="ECO:0000313" key="7">
    <source>
        <dbReference type="Proteomes" id="UP000785679"/>
    </source>
</evidence>
<dbReference type="Pfam" id="PF00443">
    <property type="entry name" value="UCH"/>
    <property type="match status" value="1"/>
</dbReference>
<keyword evidence="3" id="KW-0378">Hydrolase</keyword>
<dbReference type="SUPFAM" id="SSF63748">
    <property type="entry name" value="Tudor/PWWP/MBT"/>
    <property type="match status" value="1"/>
</dbReference>
<dbReference type="FunFam" id="3.90.70.10:FF:000022">
    <property type="entry name" value="Ubiquitin carboxyl-terminal hydrolase 24"/>
    <property type="match status" value="1"/>
</dbReference>
<dbReference type="InterPro" id="IPR056850">
    <property type="entry name" value="ARM_UBP34_24_USP9X_Y"/>
</dbReference>
<dbReference type="InterPro" id="IPR050164">
    <property type="entry name" value="Peptidase_C19"/>
</dbReference>
<dbReference type="Gene3D" id="2.30.30.140">
    <property type="match status" value="1"/>
</dbReference>
<dbReference type="PROSITE" id="PS00973">
    <property type="entry name" value="USP_2"/>
    <property type="match status" value="1"/>
</dbReference>
<dbReference type="GO" id="GO:0005634">
    <property type="term" value="C:nucleus"/>
    <property type="evidence" value="ECO:0007669"/>
    <property type="project" value="TreeGrafter"/>
</dbReference>
<evidence type="ECO:0000313" key="6">
    <source>
        <dbReference type="EMBL" id="TNV87938.1"/>
    </source>
</evidence>
<proteinExistence type="predicted"/>
<evidence type="ECO:0000256" key="4">
    <source>
        <dbReference type="SAM" id="Coils"/>
    </source>
</evidence>
<dbReference type="EMBL" id="RRYP01000136">
    <property type="protein sequence ID" value="TNV87938.1"/>
    <property type="molecule type" value="Genomic_DNA"/>
</dbReference>
<gene>
    <name evidence="6" type="ORF">FGO68_gene9721</name>
</gene>
<evidence type="ECO:0000259" key="5">
    <source>
        <dbReference type="PROSITE" id="PS50235"/>
    </source>
</evidence>
<dbReference type="InterPro" id="IPR001394">
    <property type="entry name" value="Peptidase_C19_UCH"/>
</dbReference>
<feature type="coiled-coil region" evidence="4">
    <location>
        <begin position="1778"/>
        <end position="1805"/>
    </location>
</feature>
<dbReference type="PANTHER" id="PTHR24006:SF827">
    <property type="entry name" value="UBIQUITIN CARBOXYL-TERMINAL HYDROLASE 34"/>
    <property type="match status" value="1"/>
</dbReference>
<dbReference type="InterPro" id="IPR028889">
    <property type="entry name" value="USP"/>
</dbReference>
<feature type="domain" description="USP" evidence="5">
    <location>
        <begin position="1533"/>
        <end position="1917"/>
    </location>
</feature>
<dbReference type="Proteomes" id="UP000785679">
    <property type="component" value="Unassembled WGS sequence"/>
</dbReference>
<keyword evidence="7" id="KW-1185">Reference proteome</keyword>
<keyword evidence="1" id="KW-0645">Protease</keyword>
<dbReference type="GO" id="GO:0016579">
    <property type="term" value="P:protein deubiquitination"/>
    <property type="evidence" value="ECO:0007669"/>
    <property type="project" value="InterPro"/>
</dbReference>
<dbReference type="SUPFAM" id="SSF54001">
    <property type="entry name" value="Cysteine proteinases"/>
    <property type="match status" value="1"/>
</dbReference>
<dbReference type="GO" id="GO:0004843">
    <property type="term" value="F:cysteine-type deubiquitinase activity"/>
    <property type="evidence" value="ECO:0007669"/>
    <property type="project" value="InterPro"/>
</dbReference>
<evidence type="ECO:0000256" key="3">
    <source>
        <dbReference type="ARBA" id="ARBA00022801"/>
    </source>
</evidence>
<dbReference type="CDD" id="cd20104">
    <property type="entry name" value="MBT_PHF20L1-like"/>
    <property type="match status" value="1"/>
</dbReference>
<organism evidence="6 7">
    <name type="scientific">Halteria grandinella</name>
    <dbReference type="NCBI Taxonomy" id="5974"/>
    <lineage>
        <taxon>Eukaryota</taxon>
        <taxon>Sar</taxon>
        <taxon>Alveolata</taxon>
        <taxon>Ciliophora</taxon>
        <taxon>Intramacronucleata</taxon>
        <taxon>Spirotrichea</taxon>
        <taxon>Stichotrichia</taxon>
        <taxon>Sporadotrichida</taxon>
        <taxon>Halteriidae</taxon>
        <taxon>Halteria</taxon>
    </lineage>
</organism>
<evidence type="ECO:0000256" key="1">
    <source>
        <dbReference type="ARBA" id="ARBA00022670"/>
    </source>
</evidence>